<dbReference type="Pfam" id="PF13379">
    <property type="entry name" value="NMT1_2"/>
    <property type="match status" value="1"/>
</dbReference>
<evidence type="ECO:0000256" key="3">
    <source>
        <dbReference type="ARBA" id="ARBA00022729"/>
    </source>
</evidence>
<feature type="signal peptide" evidence="4">
    <location>
        <begin position="1"/>
        <end position="28"/>
    </location>
</feature>
<keyword evidence="6" id="KW-1185">Reference proteome</keyword>
<feature type="chain" id="PRO_5032306959" evidence="4">
    <location>
        <begin position="29"/>
        <end position="346"/>
    </location>
</feature>
<dbReference type="PROSITE" id="PS51318">
    <property type="entry name" value="TAT"/>
    <property type="match status" value="1"/>
</dbReference>
<organism evidence="5 6">
    <name type="scientific">Paenochrobactrum gallinarii</name>
    <dbReference type="NCBI Taxonomy" id="643673"/>
    <lineage>
        <taxon>Bacteria</taxon>
        <taxon>Pseudomonadati</taxon>
        <taxon>Pseudomonadota</taxon>
        <taxon>Alphaproteobacteria</taxon>
        <taxon>Hyphomicrobiales</taxon>
        <taxon>Brucellaceae</taxon>
        <taxon>Paenochrobactrum</taxon>
    </lineage>
</organism>
<evidence type="ECO:0000313" key="6">
    <source>
        <dbReference type="Proteomes" id="UP000555393"/>
    </source>
</evidence>
<dbReference type="SUPFAM" id="SSF53850">
    <property type="entry name" value="Periplasmic binding protein-like II"/>
    <property type="match status" value="1"/>
</dbReference>
<reference evidence="5 6" key="1">
    <citation type="submission" date="2020-08" db="EMBL/GenBank/DDBJ databases">
        <title>Genomic Encyclopedia of Type Strains, Phase IV (KMG-IV): sequencing the most valuable type-strain genomes for metagenomic binning, comparative biology and taxonomic classification.</title>
        <authorList>
            <person name="Goeker M."/>
        </authorList>
    </citation>
    <scope>NUCLEOTIDE SEQUENCE [LARGE SCALE GENOMIC DNA]</scope>
    <source>
        <strain evidence="5 6">DSM 22336</strain>
    </source>
</reference>
<comment type="caution">
    <text evidence="5">The sequence shown here is derived from an EMBL/GenBank/DDBJ whole genome shotgun (WGS) entry which is preliminary data.</text>
</comment>
<evidence type="ECO:0000256" key="4">
    <source>
        <dbReference type="SAM" id="SignalP"/>
    </source>
</evidence>
<dbReference type="Gene3D" id="3.40.190.10">
    <property type="entry name" value="Periplasmic binding protein-like II"/>
    <property type="match status" value="2"/>
</dbReference>
<comment type="similarity">
    <text evidence="2">Belongs to the bacterial solute-binding protein SsuA/TauA family.</text>
</comment>
<comment type="subcellular location">
    <subcellularLocation>
        <location evidence="1">Periplasm</location>
    </subcellularLocation>
</comment>
<dbReference type="Proteomes" id="UP000555393">
    <property type="component" value="Unassembled WGS sequence"/>
</dbReference>
<dbReference type="PANTHER" id="PTHR30024">
    <property type="entry name" value="ALIPHATIC SULFONATES-BINDING PROTEIN-RELATED"/>
    <property type="match status" value="1"/>
</dbReference>
<accession>A0A841LU68</accession>
<sequence length="346" mass="37428">MNITRRDLMLGAAAFGLMNIAAQLPAFAQNPDAKPEKTDLMLGVGGKPLFYYLPLTIAERLGFFEEQELNVTVNDFGGGAKSLQALIGGSVDVVTGAYEHTLRMQHRGQDIKAICELGRFPGICIGVRSDLADEIKTIADLKGRNVGVTAPGSSTSLFLQYAMIKNGLAADDASIIGVGGGASAVAAIKKGDIAALVHLDPVITKLEVDGDIKILLDTRTEEGTRALFDGTNPAAIVYMQQSFITANPVTTQRVVNAFVKALNWIHNATPDEVADAVPEEYLFGDRELYKTGFVKSRAMYSEKGFVAEDGFKSMYDMLKKLDPDLADSDLKFSQTFDPRFVEYANI</sequence>
<evidence type="ECO:0000256" key="2">
    <source>
        <dbReference type="ARBA" id="ARBA00010742"/>
    </source>
</evidence>
<dbReference type="GO" id="GO:0042918">
    <property type="term" value="P:alkanesulfonate transmembrane transport"/>
    <property type="evidence" value="ECO:0007669"/>
    <property type="project" value="TreeGrafter"/>
</dbReference>
<gene>
    <name evidence="5" type="ORF">FHS77_002422</name>
</gene>
<dbReference type="RefSeq" id="WP_184223607.1">
    <property type="nucleotide sequence ID" value="NZ_JACIIU010000013.1"/>
</dbReference>
<protein>
    <submittedName>
        <fullName evidence="5">NitT/TauT family transport system substrate-binding protein</fullName>
    </submittedName>
</protein>
<name>A0A841LU68_9HYPH</name>
<dbReference type="EMBL" id="JACIIU010000013">
    <property type="protein sequence ID" value="MBB6261855.1"/>
    <property type="molecule type" value="Genomic_DNA"/>
</dbReference>
<dbReference type="GO" id="GO:0042597">
    <property type="term" value="C:periplasmic space"/>
    <property type="evidence" value="ECO:0007669"/>
    <property type="project" value="UniProtKB-SubCell"/>
</dbReference>
<dbReference type="CDD" id="cd13649">
    <property type="entry name" value="PBP2_Cae31940"/>
    <property type="match status" value="1"/>
</dbReference>
<keyword evidence="3 4" id="KW-0732">Signal</keyword>
<dbReference type="PANTHER" id="PTHR30024:SF47">
    <property type="entry name" value="TAURINE-BINDING PERIPLASMIC PROTEIN"/>
    <property type="match status" value="1"/>
</dbReference>
<proteinExistence type="inferred from homology"/>
<dbReference type="AlphaFoldDB" id="A0A841LU68"/>
<evidence type="ECO:0000313" key="5">
    <source>
        <dbReference type="EMBL" id="MBB6261855.1"/>
    </source>
</evidence>
<evidence type="ECO:0000256" key="1">
    <source>
        <dbReference type="ARBA" id="ARBA00004418"/>
    </source>
</evidence>
<dbReference type="InterPro" id="IPR006311">
    <property type="entry name" value="TAT_signal"/>
</dbReference>